<gene>
    <name evidence="3" type="ORF">KFL_000650120</name>
</gene>
<dbReference type="InterPro" id="IPR058392">
    <property type="entry name" value="DUF8079"/>
</dbReference>
<dbReference type="InterPro" id="IPR037731">
    <property type="entry name" value="ASY3-like"/>
</dbReference>
<feature type="compositionally biased region" description="Basic and acidic residues" evidence="1">
    <location>
        <begin position="633"/>
        <end position="670"/>
    </location>
</feature>
<feature type="compositionally biased region" description="Basic and acidic residues" evidence="1">
    <location>
        <begin position="521"/>
        <end position="544"/>
    </location>
</feature>
<feature type="compositionally biased region" description="Basic and acidic residues" evidence="1">
    <location>
        <begin position="423"/>
        <end position="432"/>
    </location>
</feature>
<feature type="compositionally biased region" description="Basic and acidic residues" evidence="1">
    <location>
        <begin position="465"/>
        <end position="485"/>
    </location>
</feature>
<evidence type="ECO:0000313" key="3">
    <source>
        <dbReference type="EMBL" id="GAQ80879.1"/>
    </source>
</evidence>
<keyword evidence="4" id="KW-1185">Reference proteome</keyword>
<dbReference type="Pfam" id="PF26290">
    <property type="entry name" value="DUF8079"/>
    <property type="match status" value="1"/>
</dbReference>
<feature type="domain" description="Meiosis-specific protein ASY3-like coiled-coil" evidence="2">
    <location>
        <begin position="967"/>
        <end position="1122"/>
    </location>
</feature>
<feature type="region of interest" description="Disordered" evidence="1">
    <location>
        <begin position="463"/>
        <end position="935"/>
    </location>
</feature>
<feature type="region of interest" description="Disordered" evidence="1">
    <location>
        <begin position="400"/>
        <end position="432"/>
    </location>
</feature>
<feature type="compositionally biased region" description="Basic residues" evidence="1">
    <location>
        <begin position="834"/>
        <end position="844"/>
    </location>
</feature>
<evidence type="ECO:0000313" key="4">
    <source>
        <dbReference type="Proteomes" id="UP000054558"/>
    </source>
</evidence>
<dbReference type="InterPro" id="IPR046845">
    <property type="entry name" value="ASY3-like_CC"/>
</dbReference>
<evidence type="ECO:0000259" key="2">
    <source>
        <dbReference type="Pfam" id="PF20435"/>
    </source>
</evidence>
<name>A0A1Y1HUM5_KLENI</name>
<accession>A0A1Y1HUM5</accession>
<dbReference type="STRING" id="105231.A0A1Y1HUM5"/>
<feature type="compositionally biased region" description="Basic and acidic residues" evidence="1">
    <location>
        <begin position="845"/>
        <end position="856"/>
    </location>
</feature>
<dbReference type="Proteomes" id="UP000054558">
    <property type="component" value="Unassembled WGS sequence"/>
</dbReference>
<sequence>MESSGEDVETGGYEDVVELIAAAEADEELPRASRDLVKKVHIVLEGAVLRKRSIDASLAKRVLKVIRALLPSSLREVLEEETVEKLGDIFDALFRPEKQTGTTFAVLGDVLYTVEDLCDTKEGREKCGPCFIPRLVRLQYGRLPFKVRRAAIESLSAITEGSAANLKELLKLEKDCTILFTQTLPSCGDFLTQASILEILYRIVRKQSSLLQTGFCGVEKWRKSLKEEFLMIAKKRDPELYKEIRAFLLSYNASLGAARSVFSVEFERIVIDGNEATAVTDRWLDFGSNHVSFYALNEEDKRLEADEEGAALVDLPYGRILDLKRSSATTLSLVAKSAAAGLASAQFSQNAQSTKEVSIEMKDKEMVTVERVILPWLNSKNKQDLPQELVKGPLHLVSTRTPERADNNKENLPPNNNNALSSPRKEGGKMTTRLDPELHNWEDVFRQPQGPEDHRETHCTAFQETRNDRKELTHQEHSCGDRSDMPIEMLRQQVRGLQEKDKCRPAAEDADGRGKKGGAKRRGEGGEKADEANKELSERDKSSADDDDSTRAVNIGKDAGVAIKSHRALRIPPKQNKVESSSPEGGKKPEKEADTGSPHNIGAKGGGKDVAAREMQAAKVPKESVNQKYIAKGKSEGRKVDRTKENNHGAFEFKADEGKDKIEAEKEGRLPSKKQGGPAKRGANEKEAVRNDGNANGQPDDEEKDQEDKDKKLDGAVNQKSVAVRALQRRQSRTNQPDSEGDAFDILPKAAACDPEKGDSPRTPLRGVQQRSESPAPQLRRDSMYQDEQQQVEEALAYLLEEEDPDQTKGNSTWKSGDDTTAGAPEAKLDLNPARRKPLKLKTGKRQDESEDKKPANLELSAWNEDLPDAGFDALEDPPLSPALTPEEEAPLRLLADLPKSERHLRNARRNGVGTEVKSAKPSEKEKPARKSAPAPIDTLLLETAAVEEELLGTPDEGLLDTEGGTDEGGLGGAVKMIAKMVTQLKGKMKLQSKRKASSIVEDAKEAMQAEMLKVQKKVKKDSDECIRVCKRKFGTIEAQLQAHSKKMKMLHDKFQADFKQQLDEYENTFAHMDDAKVDMKEAIDKTKAAHKKLFEQAQESATEILQQTEKKLQSINKGAREMKALRQALVGITAL</sequence>
<feature type="compositionally biased region" description="Basic and acidic residues" evidence="1">
    <location>
        <begin position="497"/>
        <end position="514"/>
    </location>
</feature>
<dbReference type="PANTHER" id="PTHR36027:SF1">
    <property type="entry name" value="MEIOSIS-SPECIFIC PROTEIN ASY3"/>
    <property type="match status" value="1"/>
</dbReference>
<dbReference type="OMA" id="RMANSHI"/>
<dbReference type="AlphaFoldDB" id="A0A1Y1HUM5"/>
<protein>
    <recommendedName>
        <fullName evidence="2">Meiosis-specific protein ASY3-like coiled-coil domain-containing protein</fullName>
    </recommendedName>
</protein>
<dbReference type="Pfam" id="PF20435">
    <property type="entry name" value="ASY3-like"/>
    <property type="match status" value="1"/>
</dbReference>
<dbReference type="OrthoDB" id="1924994at2759"/>
<reference evidence="3 4" key="1">
    <citation type="journal article" date="2014" name="Nat. Commun.">
        <title>Klebsormidium flaccidum genome reveals primary factors for plant terrestrial adaptation.</title>
        <authorList>
            <person name="Hori K."/>
            <person name="Maruyama F."/>
            <person name="Fujisawa T."/>
            <person name="Togashi T."/>
            <person name="Yamamoto N."/>
            <person name="Seo M."/>
            <person name="Sato S."/>
            <person name="Yamada T."/>
            <person name="Mori H."/>
            <person name="Tajima N."/>
            <person name="Moriyama T."/>
            <person name="Ikeuchi M."/>
            <person name="Watanabe M."/>
            <person name="Wada H."/>
            <person name="Kobayashi K."/>
            <person name="Saito M."/>
            <person name="Masuda T."/>
            <person name="Sasaki-Sekimoto Y."/>
            <person name="Mashiguchi K."/>
            <person name="Awai K."/>
            <person name="Shimojima M."/>
            <person name="Masuda S."/>
            <person name="Iwai M."/>
            <person name="Nobusawa T."/>
            <person name="Narise T."/>
            <person name="Kondo S."/>
            <person name="Saito H."/>
            <person name="Sato R."/>
            <person name="Murakawa M."/>
            <person name="Ihara Y."/>
            <person name="Oshima-Yamada Y."/>
            <person name="Ohtaka K."/>
            <person name="Satoh M."/>
            <person name="Sonobe K."/>
            <person name="Ishii M."/>
            <person name="Ohtani R."/>
            <person name="Kanamori-Sato M."/>
            <person name="Honoki R."/>
            <person name="Miyazaki D."/>
            <person name="Mochizuki H."/>
            <person name="Umetsu J."/>
            <person name="Higashi K."/>
            <person name="Shibata D."/>
            <person name="Kamiya Y."/>
            <person name="Sato N."/>
            <person name="Nakamura Y."/>
            <person name="Tabata S."/>
            <person name="Ida S."/>
            <person name="Kurokawa K."/>
            <person name="Ohta H."/>
        </authorList>
    </citation>
    <scope>NUCLEOTIDE SEQUENCE [LARGE SCALE GENOMIC DNA]</scope>
    <source>
        <strain evidence="3 4">NIES-2285</strain>
    </source>
</reference>
<feature type="compositionally biased region" description="Low complexity" evidence="1">
    <location>
        <begin position="788"/>
        <end position="799"/>
    </location>
</feature>
<evidence type="ECO:0000256" key="1">
    <source>
        <dbReference type="SAM" id="MobiDB-lite"/>
    </source>
</evidence>
<proteinExistence type="predicted"/>
<dbReference type="GO" id="GO:0051321">
    <property type="term" value="P:meiotic cell cycle"/>
    <property type="evidence" value="ECO:0007669"/>
    <property type="project" value="InterPro"/>
</dbReference>
<organism evidence="3 4">
    <name type="scientific">Klebsormidium nitens</name>
    <name type="common">Green alga</name>
    <name type="synonym">Ulothrix nitens</name>
    <dbReference type="NCBI Taxonomy" id="105231"/>
    <lineage>
        <taxon>Eukaryota</taxon>
        <taxon>Viridiplantae</taxon>
        <taxon>Streptophyta</taxon>
        <taxon>Klebsormidiophyceae</taxon>
        <taxon>Klebsormidiales</taxon>
        <taxon>Klebsormidiaceae</taxon>
        <taxon>Klebsormidium</taxon>
    </lineage>
</organism>
<feature type="compositionally biased region" description="Basic and acidic residues" evidence="1">
    <location>
        <begin position="585"/>
        <end position="594"/>
    </location>
</feature>
<dbReference type="PANTHER" id="PTHR36027">
    <property type="entry name" value="MEIOSIS-SPECIFIC PROTEIN ASY3"/>
    <property type="match status" value="1"/>
</dbReference>
<feature type="compositionally biased region" description="Basic and acidic residues" evidence="1">
    <location>
        <begin position="918"/>
        <end position="929"/>
    </location>
</feature>
<dbReference type="EMBL" id="DF237014">
    <property type="protein sequence ID" value="GAQ80879.1"/>
    <property type="molecule type" value="Genomic_DNA"/>
</dbReference>